<name>A0A369C4P9_9GAMM</name>
<dbReference type="Gene3D" id="3.90.350.10">
    <property type="entry name" value="Transposase Inhibitor Protein From Tn5, Chain A, domain 1"/>
    <property type="match status" value="1"/>
</dbReference>
<evidence type="ECO:0000259" key="1">
    <source>
        <dbReference type="Pfam" id="PF02281"/>
    </source>
</evidence>
<evidence type="ECO:0000313" key="3">
    <source>
        <dbReference type="EMBL" id="RCX28135.1"/>
    </source>
</evidence>
<dbReference type="Gene3D" id="1.10.246.40">
    <property type="entry name" value="Tn5 transposase, domain 1"/>
    <property type="match status" value="1"/>
</dbReference>
<feature type="domain" description="Transposase Tn5-like N-terminal" evidence="2">
    <location>
        <begin position="2"/>
        <end position="47"/>
    </location>
</feature>
<dbReference type="InterPro" id="IPR054836">
    <property type="entry name" value="Tn5_transposase"/>
</dbReference>
<dbReference type="SUPFAM" id="SSF53098">
    <property type="entry name" value="Ribonuclease H-like"/>
    <property type="match status" value="1"/>
</dbReference>
<dbReference type="InterPro" id="IPR014737">
    <property type="entry name" value="Transposase_Tn5-like_C"/>
</dbReference>
<evidence type="ECO:0000259" key="2">
    <source>
        <dbReference type="Pfam" id="PF14706"/>
    </source>
</evidence>
<accession>A0A369C4P9</accession>
<dbReference type="InterPro" id="IPR012337">
    <property type="entry name" value="RNaseH-like_sf"/>
</dbReference>
<dbReference type="Pfam" id="PF14706">
    <property type="entry name" value="Tnp_DNA_bind"/>
    <property type="match status" value="1"/>
</dbReference>
<organism evidence="3 4">
    <name type="scientific">Thioalbus denitrificans</name>
    <dbReference type="NCBI Taxonomy" id="547122"/>
    <lineage>
        <taxon>Bacteria</taxon>
        <taxon>Pseudomonadati</taxon>
        <taxon>Pseudomonadota</taxon>
        <taxon>Gammaproteobacteria</taxon>
        <taxon>Chromatiales</taxon>
        <taxon>Ectothiorhodospiraceae</taxon>
        <taxon>Thioalbus</taxon>
    </lineage>
</organism>
<dbReference type="InterPro" id="IPR014735">
    <property type="entry name" value="Transposase_Tn5-like_N"/>
</dbReference>
<dbReference type="NCBIfam" id="NF033590">
    <property type="entry name" value="transpos_IS4_3"/>
    <property type="match status" value="1"/>
</dbReference>
<dbReference type="Proteomes" id="UP000252707">
    <property type="component" value="Unassembled WGS sequence"/>
</dbReference>
<dbReference type="PANTHER" id="PTHR37319:SF1">
    <property type="entry name" value="TRANSPOSASE TN5 DIMERISATION DOMAIN-CONTAINING PROTEIN"/>
    <property type="match status" value="1"/>
</dbReference>
<comment type="caution">
    <text evidence="3">The sequence shown here is derived from an EMBL/GenBank/DDBJ whole genome shotgun (WGS) entry which is preliminary data.</text>
</comment>
<dbReference type="Gene3D" id="1.10.740.10">
    <property type="entry name" value="Transferase Inhibitor Protein From Tn5, Chain"/>
    <property type="match status" value="1"/>
</dbReference>
<dbReference type="Pfam" id="PF02281">
    <property type="entry name" value="Dimer_Tnp_Tn5"/>
    <property type="match status" value="1"/>
</dbReference>
<reference evidence="3 4" key="1">
    <citation type="submission" date="2018-07" db="EMBL/GenBank/DDBJ databases">
        <title>Genomic Encyclopedia of Type Strains, Phase IV (KMG-IV): sequencing the most valuable type-strain genomes for metagenomic binning, comparative biology and taxonomic classification.</title>
        <authorList>
            <person name="Goeker M."/>
        </authorList>
    </citation>
    <scope>NUCLEOTIDE SEQUENCE [LARGE SCALE GENOMIC DNA]</scope>
    <source>
        <strain evidence="3 4">DSM 26407</strain>
    </source>
</reference>
<dbReference type="EMBL" id="QPJY01000008">
    <property type="protein sequence ID" value="RCX28135.1"/>
    <property type="molecule type" value="Genomic_DNA"/>
</dbReference>
<dbReference type="AlphaFoldDB" id="A0A369C4P9"/>
<gene>
    <name evidence="3" type="ORF">DFQ59_108163</name>
</gene>
<evidence type="ECO:0000313" key="4">
    <source>
        <dbReference type="Proteomes" id="UP000252707"/>
    </source>
</evidence>
<keyword evidence="4" id="KW-1185">Reference proteome</keyword>
<dbReference type="InterPro" id="IPR003201">
    <property type="entry name" value="Transposase_Tn5"/>
</dbReference>
<dbReference type="InterPro" id="IPR038215">
    <property type="entry name" value="TN5-like_N_sf"/>
</dbReference>
<protein>
    <submittedName>
        <fullName evidence="3">DDE family transposase</fullName>
    </submittedName>
</protein>
<sequence>MADARLKSRLGILLERLGEHSTQSIPAACRGWAETQAAYRFLNNGKVDARDILDGHSLATLGRISREPVVLLVQDTTFLEYVRDAGKHDYGTLRRSRREEYLLHPTVAFTPERTNLGVLGAYFWQRPEEPVGHLRAQRPLEEKESQRWLLSYELACQVRRLCPQTRVVSVADREGDIHEWFLDAAERAAEEQAEYLIRAKCNRRVAAEGGNSYLWEAMRAAPVLGSHEVALARQPGRTARTVRLELRARRACFNKARRPGGNLPPVDVEVLYALESDPPKGEEPIEWMLLTSIPVKDIETAKTLLGWYRSRWEIEIFFRVLKQGCRVEDLRLETPERVERALAVYLIVAWRIHHITRASRERPEAPCTEVFSDTEWETVYLLQKRRKPPSKPPTVRQLTRMLAQLGGFLARKGDGEPGVETVWRGYMVLQQSLQALEIRDAVAARKCV</sequence>
<proteinExistence type="predicted"/>
<dbReference type="PANTHER" id="PTHR37319">
    <property type="entry name" value="TRANSPOSASE"/>
    <property type="match status" value="1"/>
</dbReference>
<feature type="domain" description="Transposase Tn5 dimerisation" evidence="1">
    <location>
        <begin position="347"/>
        <end position="427"/>
    </location>
</feature>
<dbReference type="InterPro" id="IPR047768">
    <property type="entry name" value="Tn5p-like"/>
</dbReference>